<evidence type="ECO:0000313" key="2">
    <source>
        <dbReference type="EMBL" id="VDM56949.1"/>
    </source>
</evidence>
<organism evidence="4">
    <name type="scientific">Angiostrongylus costaricensis</name>
    <name type="common">Nematode worm</name>
    <dbReference type="NCBI Taxonomy" id="334426"/>
    <lineage>
        <taxon>Eukaryota</taxon>
        <taxon>Metazoa</taxon>
        <taxon>Ecdysozoa</taxon>
        <taxon>Nematoda</taxon>
        <taxon>Chromadorea</taxon>
        <taxon>Rhabditida</taxon>
        <taxon>Rhabditina</taxon>
        <taxon>Rhabditomorpha</taxon>
        <taxon>Strongyloidea</taxon>
        <taxon>Metastrongylidae</taxon>
        <taxon>Angiostrongylus</taxon>
    </lineage>
</organism>
<feature type="chain" id="PRO_5043135082" evidence="1">
    <location>
        <begin position="20"/>
        <end position="156"/>
    </location>
</feature>
<reference evidence="4" key="1">
    <citation type="submission" date="2016-04" db="UniProtKB">
        <authorList>
            <consortium name="WormBaseParasite"/>
        </authorList>
    </citation>
    <scope>IDENTIFICATION</scope>
</reference>
<reference evidence="2 3" key="2">
    <citation type="submission" date="2018-11" db="EMBL/GenBank/DDBJ databases">
        <authorList>
            <consortium name="Pathogen Informatics"/>
        </authorList>
    </citation>
    <scope>NUCLEOTIDE SEQUENCE [LARGE SCALE GENOMIC DNA]</scope>
    <source>
        <strain evidence="2 3">Costa Rica</strain>
    </source>
</reference>
<dbReference type="EMBL" id="UYYA01003866">
    <property type="protein sequence ID" value="VDM56949.1"/>
    <property type="molecule type" value="Genomic_DNA"/>
</dbReference>
<gene>
    <name evidence="2" type="ORF">ACOC_LOCUS5364</name>
</gene>
<proteinExistence type="predicted"/>
<feature type="signal peptide" evidence="1">
    <location>
        <begin position="1"/>
        <end position="19"/>
    </location>
</feature>
<dbReference type="AlphaFoldDB" id="A0A158PGL3"/>
<dbReference type="OrthoDB" id="5858639at2759"/>
<name>A0A158PGL3_ANGCS</name>
<keyword evidence="1" id="KW-0732">Signal</keyword>
<dbReference type="WBParaSite" id="ACOC_0000536301-mRNA-1">
    <property type="protein sequence ID" value="ACOC_0000536301-mRNA-1"/>
    <property type="gene ID" value="ACOC_0000536301"/>
</dbReference>
<protein>
    <submittedName>
        <fullName evidence="4">Secreted protein</fullName>
    </submittedName>
</protein>
<sequence length="156" mass="17292">MMVTLVLAIAITNLESDKADVITEAKTLSVRQDAEKSKHEPPGCGRDLVATRRKQMVNCSLGYGSDLRDQFHFCNYMISVREGRKIEVEVLSISRGYDKPGCVSGGIEIKAQKDQKLTGYRWRPLVSASPMSSYPIHLACMSTPSVEQSDARVRAL</sequence>
<accession>A0A158PGL3</accession>
<dbReference type="Proteomes" id="UP000267027">
    <property type="component" value="Unassembled WGS sequence"/>
</dbReference>
<evidence type="ECO:0000313" key="4">
    <source>
        <dbReference type="WBParaSite" id="ACOC_0000536301-mRNA-1"/>
    </source>
</evidence>
<keyword evidence="3" id="KW-1185">Reference proteome</keyword>
<evidence type="ECO:0000313" key="3">
    <source>
        <dbReference type="Proteomes" id="UP000267027"/>
    </source>
</evidence>
<evidence type="ECO:0000256" key="1">
    <source>
        <dbReference type="SAM" id="SignalP"/>
    </source>
</evidence>